<feature type="transmembrane region" description="Helical" evidence="1">
    <location>
        <begin position="149"/>
        <end position="169"/>
    </location>
</feature>
<dbReference type="EMBL" id="JBBNAF010000031">
    <property type="protein sequence ID" value="KAK9082242.1"/>
    <property type="molecule type" value="Genomic_DNA"/>
</dbReference>
<keyword evidence="5" id="KW-1185">Reference proteome</keyword>
<dbReference type="Proteomes" id="UP001420932">
    <property type="component" value="Unassembled WGS sequence"/>
</dbReference>
<proteinExistence type="predicted"/>
<evidence type="ECO:0000313" key="5">
    <source>
        <dbReference type="Proteomes" id="UP001420932"/>
    </source>
</evidence>
<keyword evidence="1" id="KW-0812">Transmembrane</keyword>
<organism evidence="2 5">
    <name type="scientific">Stephania yunnanensis</name>
    <dbReference type="NCBI Taxonomy" id="152371"/>
    <lineage>
        <taxon>Eukaryota</taxon>
        <taxon>Viridiplantae</taxon>
        <taxon>Streptophyta</taxon>
        <taxon>Embryophyta</taxon>
        <taxon>Tracheophyta</taxon>
        <taxon>Spermatophyta</taxon>
        <taxon>Magnoliopsida</taxon>
        <taxon>Ranunculales</taxon>
        <taxon>Menispermaceae</taxon>
        <taxon>Menispermoideae</taxon>
        <taxon>Cissampelideae</taxon>
        <taxon>Stephania</taxon>
    </lineage>
</organism>
<dbReference type="PANTHER" id="PTHR45727:SF2">
    <property type="entry name" value="NPC INTRACELLULAR CHOLESTEROL TRANSPORTER 1"/>
    <property type="match status" value="1"/>
</dbReference>
<feature type="transmembrane region" description="Helical" evidence="1">
    <location>
        <begin position="119"/>
        <end position="137"/>
    </location>
</feature>
<gene>
    <name evidence="4" type="ORF">Syun_014997</name>
    <name evidence="2" type="ORF">Syun_031594</name>
    <name evidence="3" type="ORF">Syun_031599</name>
</gene>
<dbReference type="SUPFAM" id="SSF82866">
    <property type="entry name" value="Multidrug efflux transporter AcrB transmembrane domain"/>
    <property type="match status" value="1"/>
</dbReference>
<dbReference type="PANTHER" id="PTHR45727">
    <property type="entry name" value="NPC INTRACELLULAR CHOLESTEROL TRANSPORTER 1"/>
    <property type="match status" value="1"/>
</dbReference>
<keyword evidence="1" id="KW-0472">Membrane</keyword>
<dbReference type="EMBL" id="JBBNAF010000006">
    <property type="protein sequence ID" value="KAK9135667.1"/>
    <property type="molecule type" value="Genomic_DNA"/>
</dbReference>
<evidence type="ECO:0000256" key="1">
    <source>
        <dbReference type="SAM" id="Phobius"/>
    </source>
</evidence>
<feature type="transmembrane region" description="Helical" evidence="1">
    <location>
        <begin position="12"/>
        <end position="31"/>
    </location>
</feature>
<reference evidence="2 5" key="1">
    <citation type="submission" date="2024-01" db="EMBL/GenBank/DDBJ databases">
        <title>Genome assemblies of Stephania.</title>
        <authorList>
            <person name="Yang L."/>
        </authorList>
    </citation>
    <scope>NUCLEOTIDE SEQUENCE [LARGE SCALE GENOMIC DNA]</scope>
    <source>
        <strain evidence="2">YNDBR</strain>
        <tissue evidence="2">Leaf</tissue>
    </source>
</reference>
<dbReference type="EMBL" id="JBBNAF010000031">
    <property type="protein sequence ID" value="KAK9082247.1"/>
    <property type="molecule type" value="Genomic_DNA"/>
</dbReference>
<comment type="caution">
    <text evidence="2">The sequence shown here is derived from an EMBL/GenBank/DDBJ whole genome shotgun (WGS) entry which is preliminary data.</text>
</comment>
<accession>A0AAP0HEZ5</accession>
<evidence type="ECO:0000313" key="4">
    <source>
        <dbReference type="EMBL" id="KAK9135667.1"/>
    </source>
</evidence>
<dbReference type="GO" id="GO:0016020">
    <property type="term" value="C:membrane"/>
    <property type="evidence" value="ECO:0007669"/>
    <property type="project" value="TreeGrafter"/>
</dbReference>
<evidence type="ECO:0000313" key="2">
    <source>
        <dbReference type="EMBL" id="KAK9082242.1"/>
    </source>
</evidence>
<dbReference type="GO" id="GO:0032934">
    <property type="term" value="F:sterol binding"/>
    <property type="evidence" value="ECO:0007669"/>
    <property type="project" value="TreeGrafter"/>
</dbReference>
<dbReference type="AlphaFoldDB" id="A0AAP0HEZ5"/>
<keyword evidence="1" id="KW-1133">Transmembrane helix</keyword>
<feature type="transmembrane region" description="Helical" evidence="1">
    <location>
        <begin position="43"/>
        <end position="67"/>
    </location>
</feature>
<sequence length="203" mass="22539">MQCMLLVSLAQGFRILCRLISFRMQCFIYFSSNTWIYGRRHSLWSSAIILLVLAMVVVDLMGVMAILNIQLNAISVVNLVMSIGIAIEFCVHIIYAFLASTGDRESRMKDALSTMGASVFSGITLTKLIGVIVLHFARSEVFVVYYFQMYLALLLIGFLHGLVFLPVVLSICGPPSTSLLVENKNAPNEKQEHQVLNSATHSS</sequence>
<protein>
    <recommendedName>
        <fullName evidence="6">Niemann-Pick C1 protein</fullName>
    </recommendedName>
</protein>
<evidence type="ECO:0000313" key="3">
    <source>
        <dbReference type="EMBL" id="KAK9082247.1"/>
    </source>
</evidence>
<dbReference type="Gene3D" id="1.20.1640.10">
    <property type="entry name" value="Multidrug efflux transporter AcrB transmembrane domain"/>
    <property type="match status" value="1"/>
</dbReference>
<feature type="transmembrane region" description="Helical" evidence="1">
    <location>
        <begin position="73"/>
        <end position="98"/>
    </location>
</feature>
<name>A0AAP0HEZ5_9MAGN</name>
<dbReference type="GO" id="GO:0015918">
    <property type="term" value="P:sterol transport"/>
    <property type="evidence" value="ECO:0007669"/>
    <property type="project" value="TreeGrafter"/>
</dbReference>
<evidence type="ECO:0008006" key="6">
    <source>
        <dbReference type="Google" id="ProtNLM"/>
    </source>
</evidence>